<keyword evidence="3" id="KW-0378">Hydrolase</keyword>
<dbReference type="PIRSF" id="PIRSF026306">
    <property type="entry name" value="UCP026306"/>
    <property type="match status" value="1"/>
</dbReference>
<dbReference type="Proteomes" id="UP000626180">
    <property type="component" value="Unassembled WGS sequence"/>
</dbReference>
<evidence type="ECO:0000259" key="8">
    <source>
        <dbReference type="Pfam" id="PF13091"/>
    </source>
</evidence>
<dbReference type="Pfam" id="PF13087">
    <property type="entry name" value="AAA_12"/>
    <property type="match status" value="1"/>
</dbReference>
<dbReference type="GO" id="GO:0043139">
    <property type="term" value="F:5'-3' DNA helicase activity"/>
    <property type="evidence" value="ECO:0007669"/>
    <property type="project" value="TreeGrafter"/>
</dbReference>
<evidence type="ECO:0000256" key="1">
    <source>
        <dbReference type="ARBA" id="ARBA00007913"/>
    </source>
</evidence>
<dbReference type="Gene3D" id="3.30.870.10">
    <property type="entry name" value="Endonuclease Chain A"/>
    <property type="match status" value="1"/>
</dbReference>
<dbReference type="CDD" id="cd18808">
    <property type="entry name" value="SF1_C_Upf1"/>
    <property type="match status" value="1"/>
</dbReference>
<evidence type="ECO:0000313" key="11">
    <source>
        <dbReference type="Proteomes" id="UP000250443"/>
    </source>
</evidence>
<feature type="domain" description="Phospholipase D-like" evidence="8">
    <location>
        <begin position="1021"/>
        <end position="1160"/>
    </location>
</feature>
<evidence type="ECO:0000259" key="6">
    <source>
        <dbReference type="Pfam" id="PF13086"/>
    </source>
</evidence>
<keyword evidence="12" id="KW-1185">Reference proteome</keyword>
<name>A0A2X2DLE2_PSELU</name>
<organism evidence="10 11">
    <name type="scientific">Pseudomonas luteola</name>
    <dbReference type="NCBI Taxonomy" id="47886"/>
    <lineage>
        <taxon>Bacteria</taxon>
        <taxon>Pseudomonadati</taxon>
        <taxon>Pseudomonadota</taxon>
        <taxon>Gammaproteobacteria</taxon>
        <taxon>Pseudomonadales</taxon>
        <taxon>Pseudomonadaceae</taxon>
        <taxon>Pseudomonas</taxon>
    </lineage>
</organism>
<reference evidence="9 12" key="2">
    <citation type="submission" date="2020-10" db="EMBL/GenBank/DDBJ databases">
        <title>Genome sequences of Pseudomonas isolates.</title>
        <authorList>
            <person name="Wessels L."/>
            <person name="Reich F."/>
            <person name="Hammerl J."/>
        </authorList>
    </citation>
    <scope>NUCLEOTIDE SEQUENCE [LARGE SCALE GENOMIC DNA]</scope>
    <source>
        <strain evidence="9 12">20-MO00624-0</strain>
    </source>
</reference>
<dbReference type="SUPFAM" id="SSF56024">
    <property type="entry name" value="Phospholipase D/nuclease"/>
    <property type="match status" value="1"/>
</dbReference>
<keyword evidence="5" id="KW-0067">ATP-binding</keyword>
<dbReference type="PANTHER" id="PTHR43788">
    <property type="entry name" value="DNA2/NAM7 HELICASE FAMILY MEMBER"/>
    <property type="match status" value="1"/>
</dbReference>
<evidence type="ECO:0000256" key="4">
    <source>
        <dbReference type="ARBA" id="ARBA00022806"/>
    </source>
</evidence>
<gene>
    <name evidence="9" type="ORF">IRZ65_15030</name>
    <name evidence="10" type="ORF">NCTC11842_04756</name>
</gene>
<evidence type="ECO:0000256" key="2">
    <source>
        <dbReference type="ARBA" id="ARBA00022741"/>
    </source>
</evidence>
<dbReference type="Pfam" id="PF13086">
    <property type="entry name" value="AAA_11"/>
    <property type="match status" value="1"/>
</dbReference>
<proteinExistence type="inferred from homology"/>
<dbReference type="RefSeq" id="WP_010796494.1">
    <property type="nucleotide sequence ID" value="NZ_CP044086.1"/>
</dbReference>
<dbReference type="PANTHER" id="PTHR43788:SF8">
    <property type="entry name" value="DNA-BINDING PROTEIN SMUBP-2"/>
    <property type="match status" value="1"/>
</dbReference>
<evidence type="ECO:0000313" key="12">
    <source>
        <dbReference type="Proteomes" id="UP000626180"/>
    </source>
</evidence>
<evidence type="ECO:0000313" key="9">
    <source>
        <dbReference type="EMBL" id="MBF8641997.1"/>
    </source>
</evidence>
<dbReference type="Proteomes" id="UP000250443">
    <property type="component" value="Unassembled WGS sequence"/>
</dbReference>
<reference evidence="10 11" key="1">
    <citation type="submission" date="2018-06" db="EMBL/GenBank/DDBJ databases">
        <authorList>
            <consortium name="Pathogen Informatics"/>
            <person name="Doyle S."/>
        </authorList>
    </citation>
    <scope>NUCLEOTIDE SEQUENCE [LARGE SCALE GENOMIC DNA]</scope>
    <source>
        <strain evidence="10 11">NCTC11842</strain>
    </source>
</reference>
<feature type="domain" description="DNA2/NAM7 helicase helicase" evidence="6">
    <location>
        <begin position="267"/>
        <end position="338"/>
    </location>
</feature>
<keyword evidence="4 10" id="KW-0347">Helicase</keyword>
<keyword evidence="2" id="KW-0547">Nucleotide-binding</keyword>
<dbReference type="GO" id="GO:0005524">
    <property type="term" value="F:ATP binding"/>
    <property type="evidence" value="ECO:0007669"/>
    <property type="project" value="UniProtKB-KW"/>
</dbReference>
<dbReference type="Gene3D" id="3.40.50.300">
    <property type="entry name" value="P-loop containing nucleotide triphosphate hydrolases"/>
    <property type="match status" value="2"/>
</dbReference>
<evidence type="ECO:0000256" key="5">
    <source>
        <dbReference type="ARBA" id="ARBA00022840"/>
    </source>
</evidence>
<comment type="similarity">
    <text evidence="1">Belongs to the DNA2/NAM7 helicase family.</text>
</comment>
<protein>
    <submittedName>
        <fullName evidence="9">AAA family ATPase</fullName>
    </submittedName>
    <submittedName>
        <fullName evidence="10">DNA helicase-like protein</fullName>
    </submittedName>
</protein>
<dbReference type="AlphaFoldDB" id="A0A2X2DLE2"/>
<evidence type="ECO:0000313" key="10">
    <source>
        <dbReference type="EMBL" id="SPZ12945.1"/>
    </source>
</evidence>
<dbReference type="EMBL" id="UAUF01000014">
    <property type="protein sequence ID" value="SPZ12945.1"/>
    <property type="molecule type" value="Genomic_DNA"/>
</dbReference>
<dbReference type="InterPro" id="IPR050534">
    <property type="entry name" value="Coronavir_polyprotein_1ab"/>
</dbReference>
<dbReference type="SUPFAM" id="SSF52540">
    <property type="entry name" value="P-loop containing nucleoside triphosphate hydrolases"/>
    <property type="match status" value="1"/>
</dbReference>
<dbReference type="InterPro" id="IPR027417">
    <property type="entry name" value="P-loop_NTPase"/>
</dbReference>
<dbReference type="InterPro" id="IPR047187">
    <property type="entry name" value="SF1_C_Upf1"/>
</dbReference>
<sequence length="1174" mass="132020">MKDRSRTFAEYWRNSLADAALGCGSLSKNDLNAYTRLDKNILYEGRLPLPLTEKLFEEQLPSVDSLNVIVRPLLYQVKLEHGKQRNRGLPEFVAPILSKACLRRDGRLYPQACTVIPRDLLEPVEQGSFALGTMDDLDTYLTTYPFEAVTVFVEDEDDEQAVARYRQAWTKYLEACRRLLEKVGRGFSSDDTGFLPLDHGLLLPENQLSSPSHKHVLPLYDHLRESNPAVPLFDTYANETVSEPEPCLPKHAAFSARLAHSGNTFPLAEAQRDALAHLLVARHGDILAVNGPPGTGKTTMLLSVVATLWARAALAGGEPPVIVAASTNNQAVTNVIDAFGKDFAEGEGPLAGRWLPSVKSFGAYFPAIGKEGKQTEHYQTRAFFERVETSGYADQAEIDYLKAGRIAFPELGDADVGVLVARLRKELQGEADKLIALESAWAALAQARMAVQAELGENPVQTMAQRREQAAKLEAAVQRYAHLLQQWEAWRANESLFYGLFAWLPPVAAKRLRRARLFVHEHWPRENEESPIWTSLNHIESTVQTRLSDAKQAEHVQRQRILNAEFLQQAEQRALGRWKDALAVLNISSSAETLTLSEADALADTQIRFHAFRLATHYWEGRWLLEMRELDVEKERRSQGPKAMQRRWHRRMKLTPCVVSTFFMLPSLMAVKRHVADKDFRTDYLYDFADLLIVDEAGQVLPEVAGASFALARQALVIGDTLQIEPIWSVPSRVDVGNLISTGLINTDTYEQFYKRLSDLGKTAASGSVMRIAQQATRYHYDPNLARGMFLYEHRRCYDDIIRYCNRLCYHDKLIPRRGPKSVQSQWPALGYLHVDGICQQGHGGSRQNRLEADTLAAWLVSQKAELESIYNKPLADIIGVVTPFSGQVAAIAHACEKHGIAVGGKDGMTVGTVHSLQGAERPVVIFSAVYSKHADGGFIDRSPSMLNVAVSRAKDSFLVFGDMDVFELVPKSQPRGLLAHYLFARADNRLSFEYLPRPDLRGASHGLTVLRDAVEHDAFLLKLFDEACQEVHLVTPWINLDRIHEIGAMEAMRLAVQRGVRIHVYTDPGWVTKATDPEANAKQWQRLEKTRHALGQEGVELLFVHRVHSKSLTGDDTVYCNGSFNWFSASRHEQYVNHETSFAYRGPQMAHEIEALVESLRKRTKRFQQESNR</sequence>
<evidence type="ECO:0000256" key="3">
    <source>
        <dbReference type="ARBA" id="ARBA00022801"/>
    </source>
</evidence>
<feature type="domain" description="DNA2/NAM7 helicase-like C-terminal" evidence="7">
    <location>
        <begin position="789"/>
        <end position="964"/>
    </location>
</feature>
<dbReference type="Pfam" id="PF13091">
    <property type="entry name" value="PLDc_2"/>
    <property type="match status" value="1"/>
</dbReference>
<dbReference type="GO" id="GO:0016787">
    <property type="term" value="F:hydrolase activity"/>
    <property type="evidence" value="ECO:0007669"/>
    <property type="project" value="UniProtKB-KW"/>
</dbReference>
<dbReference type="InterPro" id="IPR025202">
    <property type="entry name" value="PLD-like_dom"/>
</dbReference>
<dbReference type="EMBL" id="JADMCD010000008">
    <property type="protein sequence ID" value="MBF8641997.1"/>
    <property type="molecule type" value="Genomic_DNA"/>
</dbReference>
<dbReference type="InterPro" id="IPR041677">
    <property type="entry name" value="DNA2/NAM7_AAA_11"/>
</dbReference>
<accession>A0A2X2DLE2</accession>
<dbReference type="InterPro" id="IPR016834">
    <property type="entry name" value="UCP026306"/>
</dbReference>
<dbReference type="InterPro" id="IPR041679">
    <property type="entry name" value="DNA2/NAM7-like_C"/>
</dbReference>
<evidence type="ECO:0000259" key="7">
    <source>
        <dbReference type="Pfam" id="PF13087"/>
    </source>
</evidence>